<evidence type="ECO:0000259" key="4">
    <source>
        <dbReference type="PROSITE" id="PS50011"/>
    </source>
</evidence>
<feature type="transmembrane region" description="Helical" evidence="3">
    <location>
        <begin position="277"/>
        <end position="296"/>
    </location>
</feature>
<dbReference type="EMBL" id="BQXS01012668">
    <property type="protein sequence ID" value="GKT26649.1"/>
    <property type="molecule type" value="Genomic_DNA"/>
</dbReference>
<evidence type="ECO:0000256" key="3">
    <source>
        <dbReference type="SAM" id="Phobius"/>
    </source>
</evidence>
<feature type="domain" description="Protein kinase" evidence="4">
    <location>
        <begin position="679"/>
        <end position="1041"/>
    </location>
</feature>
<evidence type="ECO:0000256" key="1">
    <source>
        <dbReference type="PROSITE-ProRule" id="PRU10141"/>
    </source>
</evidence>
<feature type="compositionally biased region" description="Basic and acidic residues" evidence="2">
    <location>
        <begin position="896"/>
        <end position="909"/>
    </location>
</feature>
<evidence type="ECO:0000313" key="5">
    <source>
        <dbReference type="EMBL" id="GKT26649.1"/>
    </source>
</evidence>
<dbReference type="PROSITE" id="PS00107">
    <property type="entry name" value="PROTEIN_KINASE_ATP"/>
    <property type="match status" value="1"/>
</dbReference>
<feature type="transmembrane region" description="Helical" evidence="3">
    <location>
        <begin position="528"/>
        <end position="550"/>
    </location>
</feature>
<feature type="compositionally biased region" description="Polar residues" evidence="2">
    <location>
        <begin position="83"/>
        <end position="109"/>
    </location>
</feature>
<evidence type="ECO:0000256" key="2">
    <source>
        <dbReference type="SAM" id="MobiDB-lite"/>
    </source>
</evidence>
<comment type="caution">
    <text evidence="5">The sequence shown here is derived from an EMBL/GenBank/DDBJ whole genome shotgun (WGS) entry which is preliminary data.</text>
</comment>
<feature type="transmembrane region" description="Helical" evidence="3">
    <location>
        <begin position="467"/>
        <end position="486"/>
    </location>
</feature>
<feature type="transmembrane region" description="Helical" evidence="3">
    <location>
        <begin position="170"/>
        <end position="187"/>
    </location>
</feature>
<feature type="transmembrane region" description="Helical" evidence="3">
    <location>
        <begin position="425"/>
        <end position="447"/>
    </location>
</feature>
<feature type="region of interest" description="Disordered" evidence="2">
    <location>
        <begin position="880"/>
        <end position="909"/>
    </location>
</feature>
<feature type="transmembrane region" description="Helical" evidence="3">
    <location>
        <begin position="139"/>
        <end position="158"/>
    </location>
</feature>
<feature type="transmembrane region" description="Helical" evidence="3">
    <location>
        <begin position="498"/>
        <end position="522"/>
    </location>
</feature>
<protein>
    <recommendedName>
        <fullName evidence="4">Protein kinase domain-containing protein</fullName>
    </recommendedName>
</protein>
<feature type="transmembrane region" description="Helical" evidence="3">
    <location>
        <begin position="235"/>
        <end position="265"/>
    </location>
</feature>
<dbReference type="Gene3D" id="1.10.510.10">
    <property type="entry name" value="Transferase(Phosphotransferase) domain 1"/>
    <property type="match status" value="1"/>
</dbReference>
<dbReference type="SMART" id="SM00220">
    <property type="entry name" value="S_TKc"/>
    <property type="match status" value="1"/>
</dbReference>
<feature type="transmembrane region" description="Helical" evidence="3">
    <location>
        <begin position="396"/>
        <end position="418"/>
    </location>
</feature>
<dbReference type="InterPro" id="IPR017441">
    <property type="entry name" value="Protein_kinase_ATP_BS"/>
</dbReference>
<feature type="transmembrane region" description="Helical" evidence="3">
    <location>
        <begin position="199"/>
        <end position="223"/>
    </location>
</feature>
<dbReference type="InterPro" id="IPR000719">
    <property type="entry name" value="Prot_kinase_dom"/>
</dbReference>
<keyword evidence="3" id="KW-1133">Transmembrane helix</keyword>
<accession>A0ABQ5K2W4</accession>
<feature type="transmembrane region" description="Helical" evidence="3">
    <location>
        <begin position="331"/>
        <end position="353"/>
    </location>
</feature>
<organism evidence="5 6">
    <name type="scientific">Aduncisulcus paluster</name>
    <dbReference type="NCBI Taxonomy" id="2918883"/>
    <lineage>
        <taxon>Eukaryota</taxon>
        <taxon>Metamonada</taxon>
        <taxon>Carpediemonas-like organisms</taxon>
        <taxon>Aduncisulcus</taxon>
    </lineage>
</organism>
<keyword evidence="1" id="KW-0547">Nucleotide-binding</keyword>
<reference evidence="5" key="1">
    <citation type="submission" date="2022-03" db="EMBL/GenBank/DDBJ databases">
        <title>Draft genome sequence of Aduncisulcus paluster, a free-living microaerophilic Fornicata.</title>
        <authorList>
            <person name="Yuyama I."/>
            <person name="Kume K."/>
            <person name="Tamura T."/>
            <person name="Inagaki Y."/>
            <person name="Hashimoto T."/>
        </authorList>
    </citation>
    <scope>NUCLEOTIDE SEQUENCE</scope>
    <source>
        <strain evidence="5">NY0171</strain>
    </source>
</reference>
<dbReference type="Proteomes" id="UP001057375">
    <property type="component" value="Unassembled WGS sequence"/>
</dbReference>
<feature type="region of interest" description="Disordered" evidence="2">
    <location>
        <begin position="83"/>
        <end position="112"/>
    </location>
</feature>
<keyword evidence="1" id="KW-0067">ATP-binding</keyword>
<gene>
    <name evidence="5" type="ORF">ADUPG1_013431</name>
</gene>
<feature type="transmembrane region" description="Helical" evidence="3">
    <location>
        <begin position="360"/>
        <end position="384"/>
    </location>
</feature>
<keyword evidence="3" id="KW-0472">Membrane</keyword>
<feature type="compositionally biased region" description="Polar residues" evidence="2">
    <location>
        <begin position="881"/>
        <end position="894"/>
    </location>
</feature>
<evidence type="ECO:0000313" key="6">
    <source>
        <dbReference type="Proteomes" id="UP001057375"/>
    </source>
</evidence>
<feature type="binding site" evidence="1">
    <location>
        <position position="708"/>
    </location>
    <ligand>
        <name>ATP</name>
        <dbReference type="ChEBI" id="CHEBI:30616"/>
    </ligand>
</feature>
<dbReference type="PROSITE" id="PS50011">
    <property type="entry name" value="PROTEIN_KINASE_DOM"/>
    <property type="match status" value="1"/>
</dbReference>
<name>A0ABQ5K2W4_9EUKA</name>
<feature type="transmembrane region" description="Helical" evidence="3">
    <location>
        <begin position="562"/>
        <end position="581"/>
    </location>
</feature>
<feature type="transmembrane region" description="Helical" evidence="3">
    <location>
        <begin position="303"/>
        <end position="325"/>
    </location>
</feature>
<dbReference type="SUPFAM" id="SSF56112">
    <property type="entry name" value="Protein kinase-like (PK-like)"/>
    <property type="match status" value="1"/>
</dbReference>
<dbReference type="InterPro" id="IPR011009">
    <property type="entry name" value="Kinase-like_dom_sf"/>
</dbReference>
<sequence length="1089" mass="122030">MIIILINTAYSYGIPYYGSIPQDQSESSLLRAKSESKKNFHKIAQEIDNLTEYNTASFVKYRDRRSRIESSLIHKINENRGNITTKDTELSQNSSIRNTSNLKNDQIPQVDSSVRESYSYDYEEEEEEEESTLVFDESIFAWLGWFGLCWPILFSICCGEDADKLFNNDALGKISTFIAGVLIPFYSKGLILHKSGEDFFGWCVFGLIVGLINAIGGMIWFYAEDDDNDRNFPAFAGFFACGATSLAGFFVNPWCFIIPVVFYIVSLIAVDMDNNDSVLGCLIVNSTGLCIMLFIWGYVYDIAWCIIVGVLPILIAICVGSGALFNTSEEVIHLITMIVETIGFSVCVFLFLAIDSSTSVGITIIMIGITMALNIVIGTIILIIETSHALGTIGHPLYMSLFTLFEAFCLVCCVYLWIYTEDWKMALTATILVVFFCFFGVVSMIGYLDESSSGFVKVFGDDIFEDYATPIFAFLWLPMLILPIFYDFVFSESYSLHPLCWASVCLGIIFFGLMISGWKLYADKHSNAILLMELLVSFAISSLVTGLWLCKNQDKEGLRVTLVALGGFGLFLFVILIFVLYKKHVLAVLSAVSAPEMVPPLKFLNLELPYVPKPKPKPEVNLTPKRLDPIVEQDTSDRVHRAKRIPPIALREQVTDPDPMPKPPAKPPNSYTLITPDEIESLCIIGQGGFGQVLLVQIPGIEEPCVFKKMLRKADKKLIKELKAKFKTQKKMYEECREGLPKPLYIFNFLNKKLVGDYGFSVEFCRGGNISEFSKLWCIEMPPRKHEESESESESSTFVDIDRVSPGLYNPFKLASIWVSTIECIDDVLKAFERKKTDKFTLGFPFCDIKPDKFLVRIDPKTNECKVVLGDLGLAGHQDSFLPSSTPGPYSSEDSMLGKKKEKEREKDKRTSSICGSLIYNAPETLLSGIHTLKSVAYSLGMALYTLFNQGSPPSLGIRREDLDNPTSFITELKKLIEEGEEPMVSLESCLIFRKLKGKAKGGEEIAECIGETFAGLTKKKAEERMSIHEARECVRKIKFLIPRLGLGLKCPSIEGIVQRQLKMYDHNKGEILSSGVVVTEDGSWESKV</sequence>
<keyword evidence="3" id="KW-0812">Transmembrane</keyword>
<keyword evidence="6" id="KW-1185">Reference proteome</keyword>
<proteinExistence type="predicted"/>